<keyword evidence="1" id="KW-0472">Membrane</keyword>
<feature type="transmembrane region" description="Helical" evidence="1">
    <location>
        <begin position="73"/>
        <end position="90"/>
    </location>
</feature>
<name>A0A5D3YPK3_9BACT</name>
<dbReference type="EMBL" id="VNHY01000001">
    <property type="protein sequence ID" value="TYP95168.1"/>
    <property type="molecule type" value="Genomic_DNA"/>
</dbReference>
<proteinExistence type="predicted"/>
<evidence type="ECO:0000313" key="2">
    <source>
        <dbReference type="EMBL" id="TYP95168.1"/>
    </source>
</evidence>
<dbReference type="Proteomes" id="UP000324595">
    <property type="component" value="Unassembled WGS sequence"/>
</dbReference>
<comment type="caution">
    <text evidence="2">The sequence shown here is derived from an EMBL/GenBank/DDBJ whole genome shotgun (WGS) entry which is preliminary data.</text>
</comment>
<keyword evidence="1" id="KW-0812">Transmembrane</keyword>
<evidence type="ECO:0000256" key="1">
    <source>
        <dbReference type="SAM" id="Phobius"/>
    </source>
</evidence>
<feature type="transmembrane region" description="Helical" evidence="1">
    <location>
        <begin position="155"/>
        <end position="172"/>
    </location>
</feature>
<organism evidence="2 3">
    <name type="scientific">Fodinibius salinus</name>
    <dbReference type="NCBI Taxonomy" id="860790"/>
    <lineage>
        <taxon>Bacteria</taxon>
        <taxon>Pseudomonadati</taxon>
        <taxon>Balneolota</taxon>
        <taxon>Balneolia</taxon>
        <taxon>Balneolales</taxon>
        <taxon>Balneolaceae</taxon>
        <taxon>Fodinibius</taxon>
    </lineage>
</organism>
<feature type="transmembrane region" description="Helical" evidence="1">
    <location>
        <begin position="129"/>
        <end position="149"/>
    </location>
</feature>
<gene>
    <name evidence="2" type="ORF">LX73_0464</name>
</gene>
<evidence type="ECO:0000313" key="3">
    <source>
        <dbReference type="Proteomes" id="UP000324595"/>
    </source>
</evidence>
<feature type="transmembrane region" description="Helical" evidence="1">
    <location>
        <begin position="47"/>
        <end position="67"/>
    </location>
</feature>
<keyword evidence="3" id="KW-1185">Reference proteome</keyword>
<sequence>MELDELKKVWKNEQPDPQWEYSRAELLMLLNNKVISFEKEVQSRDKLEILACIIVVIFFGVTFFLTSSIWQRTGSAILVVAAGFICYRLYATSKRSADKDHSKDQTMADYLKAELEFVKRQKQLLNNIFWWYILPLTIGLLCFAAGFQISPVYKYGYMGVVLLIGAIVWKLNRNTAAQRFDPLLTEIEDALHLLEENE</sequence>
<protein>
    <submittedName>
        <fullName evidence="2">Uncharacterized protein</fullName>
    </submittedName>
</protein>
<accession>A0A5D3YPK3</accession>
<dbReference type="AlphaFoldDB" id="A0A5D3YPK3"/>
<keyword evidence="1" id="KW-1133">Transmembrane helix</keyword>
<reference evidence="2 3" key="1">
    <citation type="submission" date="2019-07" db="EMBL/GenBank/DDBJ databases">
        <title>Genomic Encyclopedia of Archaeal and Bacterial Type Strains, Phase II (KMG-II): from individual species to whole genera.</title>
        <authorList>
            <person name="Goeker M."/>
        </authorList>
    </citation>
    <scope>NUCLEOTIDE SEQUENCE [LARGE SCALE GENOMIC DNA]</scope>
    <source>
        <strain evidence="2 3">DSM 21935</strain>
    </source>
</reference>